<accession>A0ABM1VP82</accession>
<feature type="compositionally biased region" description="Polar residues" evidence="1">
    <location>
        <begin position="11"/>
        <end position="21"/>
    </location>
</feature>
<protein>
    <submittedName>
        <fullName evidence="4">Transforming growth factor-beta-induced protein ig-h3</fullName>
    </submittedName>
</protein>
<dbReference type="RefSeq" id="XP_035824224.1">
    <property type="nucleotide sequence ID" value="XM_035968331.1"/>
</dbReference>
<evidence type="ECO:0000256" key="1">
    <source>
        <dbReference type="SAM" id="MobiDB-lite"/>
    </source>
</evidence>
<dbReference type="PROSITE" id="PS50213">
    <property type="entry name" value="FAS1"/>
    <property type="match status" value="2"/>
</dbReference>
<dbReference type="Proteomes" id="UP000694888">
    <property type="component" value="Unplaced"/>
</dbReference>
<gene>
    <name evidence="4" type="primary">LOC101856872</name>
</gene>
<dbReference type="GeneID" id="101856872"/>
<dbReference type="InterPro" id="IPR036378">
    <property type="entry name" value="FAS1_dom_sf"/>
</dbReference>
<evidence type="ECO:0000313" key="4">
    <source>
        <dbReference type="RefSeq" id="XP_035824224.1"/>
    </source>
</evidence>
<dbReference type="Pfam" id="PF02469">
    <property type="entry name" value="Fasciclin"/>
    <property type="match status" value="3"/>
</dbReference>
<feature type="region of interest" description="Disordered" evidence="1">
    <location>
        <begin position="1"/>
        <end position="25"/>
    </location>
</feature>
<keyword evidence="3" id="KW-1185">Reference proteome</keyword>
<organism evidence="3 4">
    <name type="scientific">Aplysia californica</name>
    <name type="common">California sea hare</name>
    <dbReference type="NCBI Taxonomy" id="6500"/>
    <lineage>
        <taxon>Eukaryota</taxon>
        <taxon>Metazoa</taxon>
        <taxon>Spiralia</taxon>
        <taxon>Lophotrochozoa</taxon>
        <taxon>Mollusca</taxon>
        <taxon>Gastropoda</taxon>
        <taxon>Heterobranchia</taxon>
        <taxon>Euthyneura</taxon>
        <taxon>Tectipleura</taxon>
        <taxon>Aplysiida</taxon>
        <taxon>Aplysioidea</taxon>
        <taxon>Aplysiidae</taxon>
        <taxon>Aplysia</taxon>
    </lineage>
</organism>
<feature type="domain" description="FAS1" evidence="2">
    <location>
        <begin position="218"/>
        <end position="324"/>
    </location>
</feature>
<dbReference type="InterPro" id="IPR000782">
    <property type="entry name" value="FAS1_domain"/>
</dbReference>
<dbReference type="Gene3D" id="2.30.180.10">
    <property type="entry name" value="FAS1 domain"/>
    <property type="match status" value="3"/>
</dbReference>
<sequence length="339" mass="36820">MSHGTAESGAGNRTQIKSSKVNELPFRRVQSAHSTVTLTYDNQEVKDGHSQSVFAWLRVRARLPEQNKKPLTSLESVDQSSLLHQLFESGGFRDSRQSVHDIGAQARARQEKGEGTYTLFAPTNDAFAKVPQDVLSDLLTDTNKLADVLKYHVVGGNVQSKDIRNEELAATLKGEKIRLNVYTHNNLISANGAKISQADVQADNGVIHFVDDVLMPTSKTIVDLVAGDPELSTLLSVVQAAGIANEFLADPLTLFAPTNAAFDRLSKSDLDKLKGSPDRLKGNDRGSRGLDRLKGSGVTINNGKVIAADLKATNGVVHKIDHVLIPIRVGFWLRTNIGK</sequence>
<dbReference type="PANTHER" id="PTHR10900">
    <property type="entry name" value="PERIOSTIN-RELATED"/>
    <property type="match status" value="1"/>
</dbReference>
<dbReference type="SUPFAM" id="SSF82153">
    <property type="entry name" value="FAS1 domain"/>
    <property type="match status" value="2"/>
</dbReference>
<evidence type="ECO:0000259" key="2">
    <source>
        <dbReference type="PROSITE" id="PS50213"/>
    </source>
</evidence>
<proteinExistence type="predicted"/>
<reference evidence="4" key="1">
    <citation type="submission" date="2025-08" db="UniProtKB">
        <authorList>
            <consortium name="RefSeq"/>
        </authorList>
    </citation>
    <scope>IDENTIFICATION</scope>
</reference>
<evidence type="ECO:0000313" key="3">
    <source>
        <dbReference type="Proteomes" id="UP000694888"/>
    </source>
</evidence>
<name>A0ABM1VP82_APLCA</name>
<dbReference type="SMART" id="SM00554">
    <property type="entry name" value="FAS1"/>
    <property type="match status" value="2"/>
</dbReference>
<dbReference type="InterPro" id="IPR050904">
    <property type="entry name" value="Adhesion/Biosynth-related"/>
</dbReference>
<dbReference type="PANTHER" id="PTHR10900:SF77">
    <property type="entry name" value="FI19380P1"/>
    <property type="match status" value="1"/>
</dbReference>
<feature type="domain" description="FAS1" evidence="2">
    <location>
        <begin position="79"/>
        <end position="214"/>
    </location>
</feature>